<dbReference type="eggNOG" id="arCOG05706">
    <property type="taxonomic scope" value="Archaea"/>
</dbReference>
<accession>A1RSL0</accession>
<dbReference type="OrthoDB" id="111592at2157"/>
<evidence type="ECO:0000313" key="2">
    <source>
        <dbReference type="Proteomes" id="UP000002595"/>
    </source>
</evidence>
<dbReference type="Pfam" id="PF00756">
    <property type="entry name" value="Esterase"/>
    <property type="match status" value="1"/>
</dbReference>
<gene>
    <name evidence="1" type="ordered locus">Pisl_0766</name>
</gene>
<reference evidence="1" key="1">
    <citation type="submission" date="2006-12" db="EMBL/GenBank/DDBJ databases">
        <title>Complete sequence of Pyrobaculum islandicum DSM 4184.</title>
        <authorList>
            <person name="Copeland A."/>
            <person name="Lucas S."/>
            <person name="Lapidus A."/>
            <person name="Barry K."/>
            <person name="Detter J.C."/>
            <person name="Glavina del Rio T."/>
            <person name="Dalin E."/>
            <person name="Tice H."/>
            <person name="Pitluck S."/>
            <person name="Meincke L."/>
            <person name="Brettin T."/>
            <person name="Bruce D."/>
            <person name="Han C."/>
            <person name="Tapia R."/>
            <person name="Gilna P."/>
            <person name="Schmutz J."/>
            <person name="Larimer F."/>
            <person name="Land M."/>
            <person name="Hauser L."/>
            <person name="Kyrpides N."/>
            <person name="Mikhailova N."/>
            <person name="Cozen A.E."/>
            <person name="Fitz-Gibbon S.T."/>
            <person name="House C.H."/>
            <person name="Saltikov C."/>
            <person name="Lowe T."/>
            <person name="Richardson P."/>
        </authorList>
    </citation>
    <scope>NUCLEOTIDE SEQUENCE [LARGE SCALE GENOMIC DNA]</scope>
    <source>
        <strain evidence="1">DSM 4184</strain>
    </source>
</reference>
<dbReference type="Proteomes" id="UP000002595">
    <property type="component" value="Chromosome"/>
</dbReference>
<dbReference type="InterPro" id="IPR029058">
    <property type="entry name" value="AB_hydrolase_fold"/>
</dbReference>
<sequence>MPKALAFHGRGSSPENILWLIQPLQETGHEVVAPQIRDVEDGYETGLKELPVAIAAGHSMGGTVALLLAAKNPGAVGCVVAIAAPVDRRLQLQYMLQSGDPYLNKLANELAALGNKLEQTSPSRFIGSGMPPVLYIRGTKDRVVPRTQIDILAGLSDKFNFPLEVVEIENMGHSPQTPEHQKAIADAIKRFIAHCSQDRRK</sequence>
<dbReference type="HOGENOM" id="CLU_1375587_0_0_2"/>
<keyword evidence="2" id="KW-1185">Reference proteome</keyword>
<dbReference type="ESTHER" id="pyril-a1rsl0">
    <property type="family name" value="6_AlphaBeta_hydrolase"/>
</dbReference>
<protein>
    <recommendedName>
        <fullName evidence="3">Dipeptidyl aminopeptidase/acylaminoacyl-peptidase-like protein</fullName>
    </recommendedName>
</protein>
<evidence type="ECO:0000313" key="1">
    <source>
        <dbReference type="EMBL" id="ABL87942.1"/>
    </source>
</evidence>
<dbReference type="STRING" id="384616.Pisl_0766"/>
<dbReference type="AlphaFoldDB" id="A1RSL0"/>
<organism evidence="1 2">
    <name type="scientific">Pyrobaculum islandicum (strain DSM 4184 / JCM 9189 / GEO3)</name>
    <dbReference type="NCBI Taxonomy" id="384616"/>
    <lineage>
        <taxon>Archaea</taxon>
        <taxon>Thermoproteota</taxon>
        <taxon>Thermoprotei</taxon>
        <taxon>Thermoproteales</taxon>
        <taxon>Thermoproteaceae</taxon>
        <taxon>Pyrobaculum</taxon>
    </lineage>
</organism>
<name>A1RSL0_PYRIL</name>
<dbReference type="RefSeq" id="WP_011762518.1">
    <property type="nucleotide sequence ID" value="NC_008701.1"/>
</dbReference>
<dbReference type="InterPro" id="IPR000801">
    <property type="entry name" value="Esterase-like"/>
</dbReference>
<evidence type="ECO:0008006" key="3">
    <source>
        <dbReference type="Google" id="ProtNLM"/>
    </source>
</evidence>
<dbReference type="Gene3D" id="3.40.50.1820">
    <property type="entry name" value="alpha/beta hydrolase"/>
    <property type="match status" value="1"/>
</dbReference>
<dbReference type="SUPFAM" id="SSF53474">
    <property type="entry name" value="alpha/beta-Hydrolases"/>
    <property type="match status" value="1"/>
</dbReference>
<dbReference type="InterPro" id="IPR050228">
    <property type="entry name" value="Carboxylesterase_BioH"/>
</dbReference>
<dbReference type="GeneID" id="4617352"/>
<dbReference type="PANTHER" id="PTHR43194:SF2">
    <property type="entry name" value="PEROXISOMAL MEMBRANE PROTEIN LPX1"/>
    <property type="match status" value="1"/>
</dbReference>
<dbReference type="KEGG" id="pis:Pisl_0766"/>
<dbReference type="EMBL" id="CP000504">
    <property type="protein sequence ID" value="ABL87942.1"/>
    <property type="molecule type" value="Genomic_DNA"/>
</dbReference>
<proteinExistence type="predicted"/>
<dbReference type="PANTHER" id="PTHR43194">
    <property type="entry name" value="HYDROLASE ALPHA/BETA FOLD FAMILY"/>
    <property type="match status" value="1"/>
</dbReference>